<evidence type="ECO:0000256" key="1">
    <source>
        <dbReference type="SAM" id="MobiDB-lite"/>
    </source>
</evidence>
<feature type="region of interest" description="Disordered" evidence="1">
    <location>
        <begin position="1"/>
        <end position="23"/>
    </location>
</feature>
<dbReference type="PANTHER" id="PTHR43792">
    <property type="entry name" value="GNAT FAMILY, PUTATIVE (AFU_ORTHOLOGUE AFUA_3G00765)-RELATED-RELATED"/>
    <property type="match status" value="1"/>
</dbReference>
<protein>
    <submittedName>
        <fullName evidence="3">GNAT family N-acetyltransferase</fullName>
    </submittedName>
</protein>
<evidence type="ECO:0000313" key="3">
    <source>
        <dbReference type="EMBL" id="MFK2916196.1"/>
    </source>
</evidence>
<proteinExistence type="predicted"/>
<dbReference type="PROSITE" id="PS51186">
    <property type="entry name" value="GNAT"/>
    <property type="match status" value="1"/>
</dbReference>
<sequence length="203" mass="22702">MGETAQRQHTAVRPGAAVGTHAAGEEVARSRRIRLRQLSYADIPWLSRLYAHAEVQQLLLDDSPTRFIEVAALVAWVNQIYEKHRGLGIWRADSIDGEFLGTFSLMPIEDNGEVEIGVRLTPEAWGRWYAIEGGRLLCRHAFAVLGLPRLVGYFHPDNEVVARILARIGFRETGLRDYGGKQARRFELEASNWGAAEASAEHA</sequence>
<dbReference type="InterPro" id="IPR000182">
    <property type="entry name" value="GNAT_dom"/>
</dbReference>
<dbReference type="Proteomes" id="UP001620408">
    <property type="component" value="Unassembled WGS sequence"/>
</dbReference>
<dbReference type="Pfam" id="PF13302">
    <property type="entry name" value="Acetyltransf_3"/>
    <property type="match status" value="1"/>
</dbReference>
<keyword evidence="4" id="KW-1185">Reference proteome</keyword>
<dbReference type="EMBL" id="JADIKD010000006">
    <property type="protein sequence ID" value="MFK2916196.1"/>
    <property type="molecule type" value="Genomic_DNA"/>
</dbReference>
<name>A0ABW8K062_9GAMM</name>
<evidence type="ECO:0000313" key="4">
    <source>
        <dbReference type="Proteomes" id="UP001620408"/>
    </source>
</evidence>
<accession>A0ABW8K062</accession>
<dbReference type="Gene3D" id="3.40.630.30">
    <property type="match status" value="1"/>
</dbReference>
<dbReference type="InterPro" id="IPR051531">
    <property type="entry name" value="N-acetyltransferase"/>
</dbReference>
<dbReference type="PANTHER" id="PTHR43792:SF1">
    <property type="entry name" value="N-ACETYLTRANSFERASE DOMAIN-CONTAINING PROTEIN"/>
    <property type="match status" value="1"/>
</dbReference>
<evidence type="ECO:0000259" key="2">
    <source>
        <dbReference type="PROSITE" id="PS51186"/>
    </source>
</evidence>
<dbReference type="InterPro" id="IPR016181">
    <property type="entry name" value="Acyl_CoA_acyltransferase"/>
</dbReference>
<reference evidence="3 4" key="1">
    <citation type="submission" date="2020-10" db="EMBL/GenBank/DDBJ databases">
        <title>Phylogeny of dyella-like bacteria.</title>
        <authorList>
            <person name="Fu J."/>
        </authorList>
    </citation>
    <scope>NUCLEOTIDE SEQUENCE [LARGE SCALE GENOMIC DNA]</scope>
    <source>
        <strain evidence="3 4">BB4</strain>
    </source>
</reference>
<dbReference type="RefSeq" id="WP_379984851.1">
    <property type="nucleotide sequence ID" value="NZ_JADIKD010000006.1"/>
</dbReference>
<gene>
    <name evidence="3" type="ORF">ISS97_02880</name>
</gene>
<comment type="caution">
    <text evidence="3">The sequence shown here is derived from an EMBL/GenBank/DDBJ whole genome shotgun (WGS) entry which is preliminary data.</text>
</comment>
<organism evidence="3 4">
    <name type="scientific">Dyella koreensis</name>
    <dbReference type="NCBI Taxonomy" id="311235"/>
    <lineage>
        <taxon>Bacteria</taxon>
        <taxon>Pseudomonadati</taxon>
        <taxon>Pseudomonadota</taxon>
        <taxon>Gammaproteobacteria</taxon>
        <taxon>Lysobacterales</taxon>
        <taxon>Rhodanobacteraceae</taxon>
        <taxon>Dyella</taxon>
    </lineage>
</organism>
<dbReference type="SUPFAM" id="SSF55729">
    <property type="entry name" value="Acyl-CoA N-acyltransferases (Nat)"/>
    <property type="match status" value="1"/>
</dbReference>
<feature type="domain" description="N-acetyltransferase" evidence="2">
    <location>
        <begin position="33"/>
        <end position="191"/>
    </location>
</feature>